<keyword evidence="5" id="KW-0997">Cell inner membrane</keyword>
<evidence type="ECO:0000259" key="11">
    <source>
        <dbReference type="PROSITE" id="PS52015"/>
    </source>
</evidence>
<feature type="compositionally biased region" description="Low complexity" evidence="10">
    <location>
        <begin position="70"/>
        <end position="88"/>
    </location>
</feature>
<keyword evidence="13" id="KW-1185">Reference proteome</keyword>
<gene>
    <name evidence="12" type="ordered locus">Dbac_3059</name>
</gene>
<dbReference type="InterPro" id="IPR051045">
    <property type="entry name" value="TonB-dependent_transducer"/>
</dbReference>
<sequence>MLMALELSGGGTGAGLSSGKQAGTDESSLLPLLGGSAAPPAPADGEALSTTPPAAEAKDPARKLPPAPAQVPAVQKPAPTPTKQTPITHRPPKQVPPEQTLAKQPDPGKKTQNPQQLDADIATAELPEEPAVDSPGSHAGDPESAALPAGAGNRAQGTDQGSRSGASGAGANIGESGADGNMRGRSGAGGSLVTFGAPGGPGVVRMARPRYPHEARRLGKEGVVVLKLSLDETGAVRDVEVLQGVGFGLEEASREAVLLSRFRPATLKGRPVACQVILPIHFKLR</sequence>
<keyword evidence="8" id="KW-1133">Transmembrane helix</keyword>
<feature type="compositionally biased region" description="Low complexity" evidence="10">
    <location>
        <begin position="17"/>
        <end position="48"/>
    </location>
</feature>
<dbReference type="Gene3D" id="3.30.1150.10">
    <property type="match status" value="1"/>
</dbReference>
<dbReference type="HOGENOM" id="CLU_975655_0_0_7"/>
<dbReference type="Proteomes" id="UP000002216">
    <property type="component" value="Chromosome"/>
</dbReference>
<dbReference type="Pfam" id="PF03544">
    <property type="entry name" value="TonB_C"/>
    <property type="match status" value="1"/>
</dbReference>
<keyword evidence="6" id="KW-0812">Transmembrane</keyword>
<dbReference type="KEGG" id="dba:Dbac_3059"/>
<evidence type="ECO:0000313" key="13">
    <source>
        <dbReference type="Proteomes" id="UP000002216"/>
    </source>
</evidence>
<reference evidence="12 13" key="1">
    <citation type="journal article" date="2009" name="Stand. Genomic Sci.">
        <title>Complete genome sequence of Desulfomicrobium baculatum type strain (X).</title>
        <authorList>
            <person name="Copeland A."/>
            <person name="Spring S."/>
            <person name="Goker M."/>
            <person name="Schneider S."/>
            <person name="Lapidus A."/>
            <person name="Del Rio T.G."/>
            <person name="Tice H."/>
            <person name="Cheng J.F."/>
            <person name="Chen F."/>
            <person name="Nolan M."/>
            <person name="Bruce D."/>
            <person name="Goodwin L."/>
            <person name="Pitluck S."/>
            <person name="Ivanova N."/>
            <person name="Mavrommatis K."/>
            <person name="Ovchinnikova G."/>
            <person name="Pati A."/>
            <person name="Chen A."/>
            <person name="Palaniappan K."/>
            <person name="Land M."/>
            <person name="Hauser L."/>
            <person name="Chang Y.J."/>
            <person name="Jeffries C.C."/>
            <person name="Meincke L."/>
            <person name="Sims D."/>
            <person name="Brettin T."/>
            <person name="Detter J.C."/>
            <person name="Han C."/>
            <person name="Chain P."/>
            <person name="Bristow J."/>
            <person name="Eisen J.A."/>
            <person name="Markowitz V."/>
            <person name="Hugenholtz P."/>
            <person name="Kyrpides N.C."/>
            <person name="Klenk H.P."/>
            <person name="Lucas S."/>
        </authorList>
    </citation>
    <scope>NUCLEOTIDE SEQUENCE [LARGE SCALE GENOMIC DNA]</scope>
    <source>
        <strain evidence="13">DSM 4028 / VKM B-1378 / X</strain>
    </source>
</reference>
<keyword evidence="9" id="KW-0472">Membrane</keyword>
<proteinExistence type="inferred from homology"/>
<accession>C7LW98</accession>
<evidence type="ECO:0000313" key="12">
    <source>
        <dbReference type="EMBL" id="ACU91134.1"/>
    </source>
</evidence>
<dbReference type="PANTHER" id="PTHR33446">
    <property type="entry name" value="PROTEIN TONB-RELATED"/>
    <property type="match status" value="1"/>
</dbReference>
<evidence type="ECO:0000256" key="8">
    <source>
        <dbReference type="ARBA" id="ARBA00022989"/>
    </source>
</evidence>
<name>C7LW98_DESBD</name>
<comment type="similarity">
    <text evidence="2">Belongs to the TonB family.</text>
</comment>
<protein>
    <submittedName>
        <fullName evidence="12">TonB family protein</fullName>
    </submittedName>
</protein>
<dbReference type="STRING" id="525897.Dbac_3059"/>
<dbReference type="NCBIfam" id="TIGR01352">
    <property type="entry name" value="tonB_Cterm"/>
    <property type="match status" value="1"/>
</dbReference>
<dbReference type="EMBL" id="CP001629">
    <property type="protein sequence ID" value="ACU91134.1"/>
    <property type="molecule type" value="Genomic_DNA"/>
</dbReference>
<comment type="subcellular location">
    <subcellularLocation>
        <location evidence="1">Cell inner membrane</location>
        <topology evidence="1">Single-pass membrane protein</topology>
        <orientation evidence="1">Periplasmic side</orientation>
    </subcellularLocation>
</comment>
<feature type="region of interest" description="Disordered" evidence="10">
    <location>
        <begin position="1"/>
        <end position="193"/>
    </location>
</feature>
<evidence type="ECO:0000256" key="9">
    <source>
        <dbReference type="ARBA" id="ARBA00023136"/>
    </source>
</evidence>
<keyword evidence="7" id="KW-0653">Protein transport</keyword>
<dbReference type="AlphaFoldDB" id="C7LW98"/>
<dbReference type="GO" id="GO:0055085">
    <property type="term" value="P:transmembrane transport"/>
    <property type="evidence" value="ECO:0007669"/>
    <property type="project" value="InterPro"/>
</dbReference>
<dbReference type="PANTHER" id="PTHR33446:SF14">
    <property type="entry name" value="PROTEIN TONB"/>
    <property type="match status" value="1"/>
</dbReference>
<dbReference type="SUPFAM" id="SSF74653">
    <property type="entry name" value="TolA/TonB C-terminal domain"/>
    <property type="match status" value="1"/>
</dbReference>
<evidence type="ECO:0000256" key="4">
    <source>
        <dbReference type="ARBA" id="ARBA00022475"/>
    </source>
</evidence>
<evidence type="ECO:0000256" key="7">
    <source>
        <dbReference type="ARBA" id="ARBA00022927"/>
    </source>
</evidence>
<dbReference type="GO" id="GO:0005886">
    <property type="term" value="C:plasma membrane"/>
    <property type="evidence" value="ECO:0007669"/>
    <property type="project" value="UniProtKB-SubCell"/>
</dbReference>
<dbReference type="GO" id="GO:0015031">
    <property type="term" value="P:protein transport"/>
    <property type="evidence" value="ECO:0007669"/>
    <property type="project" value="UniProtKB-KW"/>
</dbReference>
<feature type="compositionally biased region" description="Low complexity" evidence="10">
    <location>
        <begin position="161"/>
        <end position="178"/>
    </location>
</feature>
<evidence type="ECO:0000256" key="10">
    <source>
        <dbReference type="SAM" id="MobiDB-lite"/>
    </source>
</evidence>
<keyword evidence="3" id="KW-0813">Transport</keyword>
<dbReference type="InterPro" id="IPR037682">
    <property type="entry name" value="TonB_C"/>
</dbReference>
<evidence type="ECO:0000256" key="5">
    <source>
        <dbReference type="ARBA" id="ARBA00022519"/>
    </source>
</evidence>
<evidence type="ECO:0000256" key="6">
    <source>
        <dbReference type="ARBA" id="ARBA00022692"/>
    </source>
</evidence>
<evidence type="ECO:0000256" key="2">
    <source>
        <dbReference type="ARBA" id="ARBA00006555"/>
    </source>
</evidence>
<keyword evidence="4" id="KW-1003">Cell membrane</keyword>
<evidence type="ECO:0000256" key="1">
    <source>
        <dbReference type="ARBA" id="ARBA00004383"/>
    </source>
</evidence>
<evidence type="ECO:0000256" key="3">
    <source>
        <dbReference type="ARBA" id="ARBA00022448"/>
    </source>
</evidence>
<dbReference type="InterPro" id="IPR006260">
    <property type="entry name" value="TonB/TolA_C"/>
</dbReference>
<organism evidence="12 13">
    <name type="scientific">Desulfomicrobium baculatum (strain DSM 4028 / VKM B-1378 / X)</name>
    <name type="common">Desulfovibrio baculatus</name>
    <dbReference type="NCBI Taxonomy" id="525897"/>
    <lineage>
        <taxon>Bacteria</taxon>
        <taxon>Pseudomonadati</taxon>
        <taxon>Thermodesulfobacteriota</taxon>
        <taxon>Desulfovibrionia</taxon>
        <taxon>Desulfovibrionales</taxon>
        <taxon>Desulfomicrobiaceae</taxon>
        <taxon>Desulfomicrobium</taxon>
    </lineage>
</organism>
<dbReference type="PROSITE" id="PS52015">
    <property type="entry name" value="TONB_CTD"/>
    <property type="match status" value="1"/>
</dbReference>
<dbReference type="eggNOG" id="COG0810">
    <property type="taxonomic scope" value="Bacteria"/>
</dbReference>
<feature type="domain" description="TonB C-terminal" evidence="11">
    <location>
        <begin position="196"/>
        <end position="285"/>
    </location>
</feature>